<proteinExistence type="predicted"/>
<accession>A0A059D8F3</accession>
<dbReference type="Gramene" id="KCW86774">
    <property type="protein sequence ID" value="KCW86774"/>
    <property type="gene ID" value="EUGRSUZ_B03383"/>
</dbReference>
<dbReference type="AlphaFoldDB" id="A0A059D8F3"/>
<dbReference type="InParanoid" id="A0A059D8F3"/>
<sequence length="79" mass="8784">MIGGTNYSLSNCKSNGLIRRRDFKAESLAGNNKDAIGNIFGEARTQTTRKETGLLAHMLLAHRLYCFPKISFQNKPPIS</sequence>
<name>A0A059D8F3_EUCGR</name>
<evidence type="ECO:0000313" key="1">
    <source>
        <dbReference type="EMBL" id="KCW86774.1"/>
    </source>
</evidence>
<organism evidence="1">
    <name type="scientific">Eucalyptus grandis</name>
    <name type="common">Flooded gum</name>
    <dbReference type="NCBI Taxonomy" id="71139"/>
    <lineage>
        <taxon>Eukaryota</taxon>
        <taxon>Viridiplantae</taxon>
        <taxon>Streptophyta</taxon>
        <taxon>Embryophyta</taxon>
        <taxon>Tracheophyta</taxon>
        <taxon>Spermatophyta</taxon>
        <taxon>Magnoliopsida</taxon>
        <taxon>eudicotyledons</taxon>
        <taxon>Gunneridae</taxon>
        <taxon>Pentapetalae</taxon>
        <taxon>rosids</taxon>
        <taxon>malvids</taxon>
        <taxon>Myrtales</taxon>
        <taxon>Myrtaceae</taxon>
        <taxon>Myrtoideae</taxon>
        <taxon>Eucalypteae</taxon>
        <taxon>Eucalyptus</taxon>
    </lineage>
</organism>
<dbReference type="EMBL" id="KK198754">
    <property type="protein sequence ID" value="KCW86774.1"/>
    <property type="molecule type" value="Genomic_DNA"/>
</dbReference>
<reference evidence="1" key="1">
    <citation type="submission" date="2013-07" db="EMBL/GenBank/DDBJ databases">
        <title>The genome of Eucalyptus grandis.</title>
        <authorList>
            <person name="Schmutz J."/>
            <person name="Hayes R."/>
            <person name="Myburg A."/>
            <person name="Tuskan G."/>
            <person name="Grattapaglia D."/>
            <person name="Rokhsar D.S."/>
        </authorList>
    </citation>
    <scope>NUCLEOTIDE SEQUENCE</scope>
    <source>
        <tissue evidence="1">Leaf extractions</tissue>
    </source>
</reference>
<gene>
    <name evidence="1" type="ORF">EUGRSUZ_B03383</name>
</gene>
<protein>
    <submittedName>
        <fullName evidence="1">Uncharacterized protein</fullName>
    </submittedName>
</protein>